<dbReference type="InterPro" id="IPR013088">
    <property type="entry name" value="Znf_NHR/GATA"/>
</dbReference>
<evidence type="ECO:0000313" key="5">
    <source>
        <dbReference type="Proteomes" id="UP000244248"/>
    </source>
</evidence>
<comment type="subunit">
    <text evidence="3">Interacts with GyrB.</text>
</comment>
<dbReference type="GO" id="GO:0008270">
    <property type="term" value="F:zinc ion binding"/>
    <property type="evidence" value="ECO:0007669"/>
    <property type="project" value="UniProtKB-UniRule"/>
</dbReference>
<dbReference type="InterPro" id="IPR005584">
    <property type="entry name" value="DNA_gyrase_inhibitor_YacG"/>
</dbReference>
<evidence type="ECO:0000256" key="1">
    <source>
        <dbReference type="ARBA" id="ARBA00022723"/>
    </source>
</evidence>
<evidence type="ECO:0000256" key="3">
    <source>
        <dbReference type="HAMAP-Rule" id="MF_00649"/>
    </source>
</evidence>
<protein>
    <recommendedName>
        <fullName evidence="3">DNA gyrase inhibitor YacG</fullName>
    </recommendedName>
</protein>
<keyword evidence="1 3" id="KW-0479">Metal-binding</keyword>
<sequence length="60" mass="6781">MALCPQCNQATSLSSDNAWRPFCSERCKLLDLGEWFGERYTVPVDNLEGDLLQDEDGTLQ</sequence>
<comment type="caution">
    <text evidence="4">The sequence shown here is derived from an EMBL/GenBank/DDBJ whole genome shotgun (WGS) entry which is preliminary data.</text>
</comment>
<keyword evidence="5" id="KW-1185">Reference proteome</keyword>
<gene>
    <name evidence="3" type="primary">yacG</name>
    <name evidence="4" type="ORF">CJD38_14395</name>
</gene>
<feature type="binding site" evidence="3">
    <location>
        <position position="27"/>
    </location>
    <ligand>
        <name>Zn(2+)</name>
        <dbReference type="ChEBI" id="CHEBI:29105"/>
    </ligand>
</feature>
<dbReference type="GO" id="GO:0006355">
    <property type="term" value="P:regulation of DNA-templated transcription"/>
    <property type="evidence" value="ECO:0007669"/>
    <property type="project" value="InterPro"/>
</dbReference>
<dbReference type="RefSeq" id="WP_107941053.1">
    <property type="nucleotide sequence ID" value="NZ_QANS01000005.1"/>
</dbReference>
<comment type="cofactor">
    <cofactor evidence="3">
        <name>Zn(2+)</name>
        <dbReference type="ChEBI" id="CHEBI:29105"/>
    </cofactor>
    <text evidence="3">Binds 1 zinc ion.</text>
</comment>
<dbReference type="AlphaFoldDB" id="A0A2T5MDL8"/>
<name>A0A2T5MDL8_9GAMM</name>
<dbReference type="PANTHER" id="PTHR36150">
    <property type="entry name" value="DNA GYRASE INHIBITOR YACG"/>
    <property type="match status" value="1"/>
</dbReference>
<dbReference type="Proteomes" id="UP000244248">
    <property type="component" value="Unassembled WGS sequence"/>
</dbReference>
<comment type="function">
    <text evidence="3">Inhibits all the catalytic activities of DNA gyrase by preventing its interaction with DNA. Acts by binding directly to the C-terminal domain of GyrB, which probably disrupts DNA binding by the gyrase.</text>
</comment>
<keyword evidence="2 3" id="KW-0862">Zinc</keyword>
<feature type="binding site" evidence="3">
    <location>
        <position position="4"/>
    </location>
    <ligand>
        <name>Zn(2+)</name>
        <dbReference type="ChEBI" id="CHEBI:29105"/>
    </ligand>
</feature>
<dbReference type="Gene3D" id="3.30.50.10">
    <property type="entry name" value="Erythroid Transcription Factor GATA-1, subunit A"/>
    <property type="match status" value="1"/>
</dbReference>
<reference evidence="4 5" key="1">
    <citation type="submission" date="2018-04" db="EMBL/GenBank/DDBJ databases">
        <title>Novel species isolated from glacier.</title>
        <authorList>
            <person name="Liu Q."/>
            <person name="Xin Y.-H."/>
        </authorList>
    </citation>
    <scope>NUCLEOTIDE SEQUENCE [LARGE SCALE GENOMIC DNA]</scope>
    <source>
        <strain evidence="4 5">GT1R17</strain>
    </source>
</reference>
<dbReference type="OrthoDB" id="9809663at2"/>
<feature type="binding site" evidence="3">
    <location>
        <position position="7"/>
    </location>
    <ligand>
        <name>Zn(2+)</name>
        <dbReference type="ChEBI" id="CHEBI:29105"/>
    </ligand>
</feature>
<comment type="similarity">
    <text evidence="3">Belongs to the DNA gyrase inhibitor YacG family.</text>
</comment>
<feature type="binding site" evidence="3">
    <location>
        <position position="23"/>
    </location>
    <ligand>
        <name>Zn(2+)</name>
        <dbReference type="ChEBI" id="CHEBI:29105"/>
    </ligand>
</feature>
<dbReference type="Pfam" id="PF03884">
    <property type="entry name" value="YacG"/>
    <property type="match status" value="1"/>
</dbReference>
<dbReference type="SUPFAM" id="SSF57716">
    <property type="entry name" value="Glucocorticoid receptor-like (DNA-binding domain)"/>
    <property type="match status" value="1"/>
</dbReference>
<evidence type="ECO:0000256" key="2">
    <source>
        <dbReference type="ARBA" id="ARBA00022833"/>
    </source>
</evidence>
<dbReference type="PANTHER" id="PTHR36150:SF1">
    <property type="entry name" value="DNA GYRASE INHIBITOR YACG"/>
    <property type="match status" value="1"/>
</dbReference>
<dbReference type="GO" id="GO:0008657">
    <property type="term" value="F:DNA topoisomerase type II (double strand cut, ATP-hydrolyzing) inhibitor activity"/>
    <property type="evidence" value="ECO:0007669"/>
    <property type="project" value="UniProtKB-UniRule"/>
</dbReference>
<accession>A0A2T5MDL8</accession>
<proteinExistence type="inferred from homology"/>
<dbReference type="HAMAP" id="MF_00649">
    <property type="entry name" value="DNA_gyrase_inhibitor_YacG"/>
    <property type="match status" value="1"/>
</dbReference>
<dbReference type="EMBL" id="QANS01000005">
    <property type="protein sequence ID" value="PTU30680.1"/>
    <property type="molecule type" value="Genomic_DNA"/>
</dbReference>
<evidence type="ECO:0000313" key="4">
    <source>
        <dbReference type="EMBL" id="PTU30680.1"/>
    </source>
</evidence>
<organism evidence="4 5">
    <name type="scientific">Stenotrophobium rhamnosiphilum</name>
    <dbReference type="NCBI Taxonomy" id="2029166"/>
    <lineage>
        <taxon>Bacteria</taxon>
        <taxon>Pseudomonadati</taxon>
        <taxon>Pseudomonadota</taxon>
        <taxon>Gammaproteobacteria</taxon>
        <taxon>Nevskiales</taxon>
        <taxon>Nevskiaceae</taxon>
        <taxon>Stenotrophobium</taxon>
    </lineage>
</organism>